<dbReference type="InterPro" id="IPR017907">
    <property type="entry name" value="Znf_RING_CS"/>
</dbReference>
<reference evidence="9" key="1">
    <citation type="submission" date="2025-08" db="UniProtKB">
        <authorList>
            <consortium name="RefSeq"/>
        </authorList>
    </citation>
    <scope>IDENTIFICATION</scope>
</reference>
<gene>
    <name evidence="9" type="primary">lonrf2</name>
</gene>
<dbReference type="InterPro" id="IPR003111">
    <property type="entry name" value="Lon_prtase_N"/>
</dbReference>
<dbReference type="CDD" id="cd16514">
    <property type="entry name" value="RING-HC_LONFs_rpt2"/>
    <property type="match status" value="1"/>
</dbReference>
<dbReference type="AlphaFoldDB" id="A0A6P7H5G4"/>
<evidence type="ECO:0000259" key="7">
    <source>
        <dbReference type="PROSITE" id="PS51787"/>
    </source>
</evidence>
<evidence type="ECO:0000256" key="1">
    <source>
        <dbReference type="ARBA" id="ARBA00022723"/>
    </source>
</evidence>
<name>A0A6P7H5G4_9TELE</name>
<dbReference type="Pfam" id="PF13445">
    <property type="entry name" value="zf-RING_UBOX"/>
    <property type="match status" value="1"/>
</dbReference>
<feature type="compositionally biased region" description="Polar residues" evidence="5">
    <location>
        <begin position="372"/>
        <end position="381"/>
    </location>
</feature>
<feature type="domain" description="RING-type" evidence="6">
    <location>
        <begin position="482"/>
        <end position="520"/>
    </location>
</feature>
<dbReference type="Pfam" id="PF02190">
    <property type="entry name" value="LON_substr_bdg"/>
    <property type="match status" value="1"/>
</dbReference>
<evidence type="ECO:0000313" key="8">
    <source>
        <dbReference type="Proteomes" id="UP000515145"/>
    </source>
</evidence>
<dbReference type="GeneID" id="114426884"/>
<feature type="domain" description="Lon N-terminal" evidence="7">
    <location>
        <begin position="561"/>
        <end position="770"/>
    </location>
</feature>
<evidence type="ECO:0000256" key="4">
    <source>
        <dbReference type="PROSITE-ProRule" id="PRU00175"/>
    </source>
</evidence>
<dbReference type="SMART" id="SM00184">
    <property type="entry name" value="RING"/>
    <property type="match status" value="2"/>
</dbReference>
<dbReference type="Gene3D" id="3.30.40.10">
    <property type="entry name" value="Zinc/RING finger domain, C3HC4 (zinc finger)"/>
    <property type="match status" value="2"/>
</dbReference>
<dbReference type="InterPro" id="IPR011990">
    <property type="entry name" value="TPR-like_helical_dom_sf"/>
</dbReference>
<dbReference type="InterPro" id="IPR027370">
    <property type="entry name" value="Znf-RING_euk"/>
</dbReference>
<dbReference type="InParanoid" id="A0A6P7H5G4"/>
<dbReference type="SUPFAM" id="SSF57850">
    <property type="entry name" value="RING/U-box"/>
    <property type="match status" value="1"/>
</dbReference>
<dbReference type="InterPro" id="IPR015947">
    <property type="entry name" value="PUA-like_sf"/>
</dbReference>
<dbReference type="GO" id="GO:0061630">
    <property type="term" value="F:ubiquitin protein ligase activity"/>
    <property type="evidence" value="ECO:0007669"/>
    <property type="project" value="TreeGrafter"/>
</dbReference>
<dbReference type="PROSITE" id="PS51787">
    <property type="entry name" value="LON_N"/>
    <property type="match status" value="1"/>
</dbReference>
<dbReference type="PANTHER" id="PTHR23327">
    <property type="entry name" value="RING FINGER PROTEIN 127"/>
    <property type="match status" value="1"/>
</dbReference>
<dbReference type="Gene3D" id="1.25.40.10">
    <property type="entry name" value="Tetratricopeptide repeat domain"/>
    <property type="match status" value="1"/>
</dbReference>
<dbReference type="RefSeq" id="XP_028250365.1">
    <property type="nucleotide sequence ID" value="XM_028394564.1"/>
</dbReference>
<dbReference type="SMART" id="SM00028">
    <property type="entry name" value="TPR"/>
    <property type="match status" value="3"/>
</dbReference>
<dbReference type="Pfam" id="PF13923">
    <property type="entry name" value="zf-C3HC4_2"/>
    <property type="match status" value="1"/>
</dbReference>
<keyword evidence="2 4" id="KW-0863">Zinc-finger</keyword>
<evidence type="ECO:0000256" key="2">
    <source>
        <dbReference type="ARBA" id="ARBA00022771"/>
    </source>
</evidence>
<evidence type="ECO:0000256" key="5">
    <source>
        <dbReference type="SAM" id="MobiDB-lite"/>
    </source>
</evidence>
<dbReference type="GO" id="GO:0008270">
    <property type="term" value="F:zinc ion binding"/>
    <property type="evidence" value="ECO:0007669"/>
    <property type="project" value="UniProtKB-KW"/>
</dbReference>
<dbReference type="PROSITE" id="PS00518">
    <property type="entry name" value="ZF_RING_1"/>
    <property type="match status" value="2"/>
</dbReference>
<dbReference type="Proteomes" id="UP000515145">
    <property type="component" value="Chromosome 21"/>
</dbReference>
<dbReference type="CDD" id="cd16513">
    <property type="entry name" value="RING-HC_LONFs_rpt1"/>
    <property type="match status" value="1"/>
</dbReference>
<dbReference type="SMART" id="SM00464">
    <property type="entry name" value="LON"/>
    <property type="match status" value="1"/>
</dbReference>
<dbReference type="CTD" id="164832"/>
<dbReference type="InterPro" id="IPR046336">
    <property type="entry name" value="Lon_prtase_N_sf"/>
</dbReference>
<dbReference type="InterPro" id="IPR019734">
    <property type="entry name" value="TPR_rpt"/>
</dbReference>
<protein>
    <submittedName>
        <fullName evidence="9">LON peptidase N-terminal domain and RING finger protein 2</fullName>
    </submittedName>
</protein>
<organism evidence="8 9">
    <name type="scientific">Parambassis ranga</name>
    <name type="common">Indian glassy fish</name>
    <dbReference type="NCBI Taxonomy" id="210632"/>
    <lineage>
        <taxon>Eukaryota</taxon>
        <taxon>Metazoa</taxon>
        <taxon>Chordata</taxon>
        <taxon>Craniata</taxon>
        <taxon>Vertebrata</taxon>
        <taxon>Euteleostomi</taxon>
        <taxon>Actinopterygii</taxon>
        <taxon>Neopterygii</taxon>
        <taxon>Teleostei</taxon>
        <taxon>Neoteleostei</taxon>
        <taxon>Acanthomorphata</taxon>
        <taxon>Ovalentaria</taxon>
        <taxon>Ambassidae</taxon>
        <taxon>Parambassis</taxon>
    </lineage>
</organism>
<dbReference type="OrthoDB" id="264917at2759"/>
<dbReference type="GO" id="GO:0005737">
    <property type="term" value="C:cytoplasm"/>
    <property type="evidence" value="ECO:0007669"/>
    <property type="project" value="UniProtKB-ARBA"/>
</dbReference>
<accession>A0A6P7H5G4</accession>
<dbReference type="InterPro" id="IPR001841">
    <property type="entry name" value="Znf_RING"/>
</dbReference>
<dbReference type="PANTHER" id="PTHR23327:SF5">
    <property type="entry name" value="LON PEPTIDASE N-TERMINAL DOMAIN AND RING FINGER PROTEIN 2"/>
    <property type="match status" value="1"/>
</dbReference>
<evidence type="ECO:0000259" key="6">
    <source>
        <dbReference type="PROSITE" id="PS50089"/>
    </source>
</evidence>
<evidence type="ECO:0000313" key="9">
    <source>
        <dbReference type="RefSeq" id="XP_028250365.1"/>
    </source>
</evidence>
<dbReference type="InterPro" id="IPR013083">
    <property type="entry name" value="Znf_RING/FYVE/PHD"/>
</dbReference>
<dbReference type="SUPFAM" id="SSF88697">
    <property type="entry name" value="PUA domain-like"/>
    <property type="match status" value="1"/>
</dbReference>
<evidence type="ECO:0000256" key="3">
    <source>
        <dbReference type="ARBA" id="ARBA00022833"/>
    </source>
</evidence>
<feature type="domain" description="RING-type" evidence="6">
    <location>
        <begin position="147"/>
        <end position="183"/>
    </location>
</feature>
<keyword evidence="8" id="KW-1185">Reference proteome</keyword>
<dbReference type="SUPFAM" id="SSF48452">
    <property type="entry name" value="TPR-like"/>
    <property type="match status" value="1"/>
</dbReference>
<keyword evidence="3" id="KW-0862">Zinc</keyword>
<proteinExistence type="predicted"/>
<feature type="region of interest" description="Disordered" evidence="5">
    <location>
        <begin position="368"/>
        <end position="453"/>
    </location>
</feature>
<dbReference type="Pfam" id="PF03704">
    <property type="entry name" value="BTAD"/>
    <property type="match status" value="1"/>
</dbReference>
<dbReference type="Gene3D" id="2.30.130.40">
    <property type="entry name" value="LON domain-like"/>
    <property type="match status" value="1"/>
</dbReference>
<keyword evidence="1" id="KW-0479">Metal-binding</keyword>
<dbReference type="InterPro" id="IPR005158">
    <property type="entry name" value="BTAD"/>
</dbReference>
<sequence>METDVRAQLCVHPLSNPGAAGICPEMLEVAEEANRAGDFNLAVEIYSSQLSDLQQPDRGLCLRKADSLARAGRISEALDSYCTAASIGKLRPEELPLLVETIARTLREKELGIPAILNGHSKSSNGEDGVQNNAECEEDEALDLFSCRLCKCLLHEPTTVECGHTFCKRCIEDDSVKDCMYCKQKLSKKDQLPNGRRLNVVLSGLLDKLFATESKARKLWIEGDALWKDQNLSDALEKFNAAVELVPSSGRLLYQRAELHMEMRNFNQAVQDVSCLCKTKPLWTKAHCLKATALSKAGRNDEALQEYFLCVALKPDWTKVKLEAQKVLSELFSSVFENEDLPTPVHPLQGGMATRLIKPPALLRSLRPLTQKPGSTSQDSDFSVMKNAPVDDSTSRLSSPPPGKSDPAAGEGSTKSLADVLAALPAPPGGLKRKHSTDGPSTTFNPPSKLLKPDKANTFQTAAVCGGRTVPADLLDSGDMECSLCMRLFYEPVATPCGHTFCLKCLERCLDHNPNCPLCKENLSEYLATRGYNKTLLMEEFLQRYLGDELAERKKIHEEEMNELSNLNQEVPIFVCTMAFPTIPCPLHVFEPRYRLMIRRSMETGTKQFGMCIADELKGFADYGCMLQVRDVKFFPDGRSVVDTIGVSRFKVLSHGQRDGYHTAKIEYLEDKKVGGEELAELLKLHDSVYEQANSWFTSLKDNMKSQILSHFGHLPSKDPDPQASPSGPAWCWWLLAVLPLENRAQLTILAMVSLKDRLIAIRRVLIFVTRKRPR</sequence>
<dbReference type="PROSITE" id="PS50089">
    <property type="entry name" value="ZF_RING_2"/>
    <property type="match status" value="2"/>
</dbReference>